<gene>
    <name evidence="2" type="ORF">Ciccas_012441</name>
</gene>
<reference evidence="2 3" key="1">
    <citation type="submission" date="2024-11" db="EMBL/GenBank/DDBJ databases">
        <title>Adaptive evolution of stress response genes in parasites aligns with host niche diversity.</title>
        <authorList>
            <person name="Hahn C."/>
            <person name="Resl P."/>
        </authorList>
    </citation>
    <scope>NUCLEOTIDE SEQUENCE [LARGE SCALE GENOMIC DNA]</scope>
    <source>
        <strain evidence="2">EGGRZ-B1_66</strain>
        <tissue evidence="2">Body</tissue>
    </source>
</reference>
<evidence type="ECO:0000313" key="2">
    <source>
        <dbReference type="EMBL" id="KAL3309017.1"/>
    </source>
</evidence>
<name>A0ABD2PND2_9PLAT</name>
<feature type="compositionally biased region" description="Basic and acidic residues" evidence="1">
    <location>
        <begin position="26"/>
        <end position="38"/>
    </location>
</feature>
<proteinExistence type="predicted"/>
<evidence type="ECO:0000313" key="3">
    <source>
        <dbReference type="Proteomes" id="UP001626550"/>
    </source>
</evidence>
<organism evidence="2 3">
    <name type="scientific">Cichlidogyrus casuarinus</name>
    <dbReference type="NCBI Taxonomy" id="1844966"/>
    <lineage>
        <taxon>Eukaryota</taxon>
        <taxon>Metazoa</taxon>
        <taxon>Spiralia</taxon>
        <taxon>Lophotrochozoa</taxon>
        <taxon>Platyhelminthes</taxon>
        <taxon>Monogenea</taxon>
        <taxon>Monopisthocotylea</taxon>
        <taxon>Dactylogyridea</taxon>
        <taxon>Ancyrocephalidae</taxon>
        <taxon>Cichlidogyrus</taxon>
    </lineage>
</organism>
<keyword evidence="3" id="KW-1185">Reference proteome</keyword>
<evidence type="ECO:0000256" key="1">
    <source>
        <dbReference type="SAM" id="MobiDB-lite"/>
    </source>
</evidence>
<sequence>KLHAFLFPEVLVLARRGSSSSLQSLVDDRRSFGSDRRPLFNSFSGRSPSVDEEPQLLQSPHLEVAEEPDKDQTMPFIDVQCKDPPMARSEITTSDTVSLLTRIKFVYTHKC</sequence>
<comment type="caution">
    <text evidence="2">The sequence shown here is derived from an EMBL/GenBank/DDBJ whole genome shotgun (WGS) entry which is preliminary data.</text>
</comment>
<accession>A0ABD2PND2</accession>
<dbReference type="EMBL" id="JBJKFK010004401">
    <property type="protein sequence ID" value="KAL3309017.1"/>
    <property type="molecule type" value="Genomic_DNA"/>
</dbReference>
<dbReference type="Proteomes" id="UP001626550">
    <property type="component" value="Unassembled WGS sequence"/>
</dbReference>
<feature type="non-terminal residue" evidence="2">
    <location>
        <position position="1"/>
    </location>
</feature>
<protein>
    <submittedName>
        <fullName evidence="2">Uncharacterized protein</fullName>
    </submittedName>
</protein>
<dbReference type="AlphaFoldDB" id="A0ABD2PND2"/>
<feature type="region of interest" description="Disordered" evidence="1">
    <location>
        <begin position="18"/>
        <end position="74"/>
    </location>
</feature>